<sequence>MPPIPQRWKGKCKNSTSSPLPCNKKLIGARTFIKAFQANNSKEADNSPRDFLGHGRHTASIAAGNHVPGASQFGYAKGIARGMAPRAHLAIYKVANSEDIAESDVLAAMGQAIADGVDIMSLSLGFEQTPYFKDVIAIASLSASKKGIVVVCSSGNQEAYNSTRNAAPWITTVGAGTLDRSFSATVTLGNGLTFEGESTFPESVLISNASLYYGKGIIVADQIPFGALDDLSIPTLVLPTSSGALVREYAMGARIKAVVKTMRFVLTSLGTKPVPQVAVFSSRGPDPINPAILKPDVFAPGVDVLAAVPPFPKSRIGDYALVTDYAFKSGISMAAPHVAGVAAPLKAVHLEWSPAAIRSALMTTAYTINNNETTLTNQFYVSPATPLDYGAGHINRNKALDPGLIYNMVIQDYIHFLRGLGYNDTEMRAVLRQKPEKYKTYIVHMDHSRKPSSFLTHESWHRATLRSLSKPVDDKDMLLYSYNHVMHGFSARLTPSQVSELKKSPAHVATREEAFGKLFTTHSPEFLGLRHSFGLWNASSYGEGVIIALIDSGVWPESESFNEKGMPPIPTRWKGKCQNSTRNPFPCNRKLIGAQTFIKGSQAAGITDSPDDSPRDFLGHGTHTSSTAAGNHVPGASQFGYAKGIARGIAPRAHVAMYKVSSGPFIVESDVLAAMDQAISDGVDIMSLSLGFQQTPYFQDIIAIASLSAIQKGIVVVCAAGNDGAQNSTHNAAPWITTVGAGTLDRSFTATVTLGNNLTFEGKSEFPERVLILDTPLYYGKGDFNKRICNIGALNKSEVFGKVVICDNSNRVSIFDQATELANVGAVAGILMADWTPFGVDGLSIPSLVLPTSSGALIKKYAIGAAGEAAVKIMRFVLTSFGTKPAPQVAEFSSKGPDPVNPNILKPDIIAPGVQVLAAFPPLIPVGEIGNYPVASDYALLSGTSMSAPHVAGVTALLKAVHPEWSPAAIRSALMTTADTIDNNGTTLTNELTNLPGTPLEFGAGHINPNKAMSPGLIYDIDWQGYVDFLCGLGYNDAEMRAILRQSQWNCSQEGTDLNYPSFVAIFGNNGSSPNVKNFTRVVTNVEDDQSVYQAVAETPNGMSIRVEPGTLTFTKKYQKQTYVVSVEMDSKAPPVAYGYLKWIDQNNHVVASPVVVLNF</sequence>
<feature type="active site" description="Charge relay system" evidence="9 10">
    <location>
        <position position="620"/>
    </location>
</feature>
<feature type="domain" description="Peptidase S8/S53" evidence="12">
    <location>
        <begin position="39"/>
        <end position="373"/>
    </location>
</feature>
<feature type="region of interest" description="Disordered" evidence="11">
    <location>
        <begin position="603"/>
        <end position="631"/>
    </location>
</feature>
<feature type="domain" description="Peptidase S8/S53" evidence="12">
    <location>
        <begin position="542"/>
        <end position="989"/>
    </location>
</feature>
<dbReference type="CDD" id="cd04852">
    <property type="entry name" value="Peptidases_S8_3"/>
    <property type="match status" value="1"/>
</dbReference>
<accession>A0A061FCF8</accession>
<evidence type="ECO:0000313" key="16">
    <source>
        <dbReference type="Proteomes" id="UP000026915"/>
    </source>
</evidence>
<dbReference type="HOGENOM" id="CLU_000625_4_5_1"/>
<dbReference type="GO" id="GO:0004252">
    <property type="term" value="F:serine-type endopeptidase activity"/>
    <property type="evidence" value="ECO:0000318"/>
    <property type="project" value="GO_Central"/>
</dbReference>
<evidence type="ECO:0000256" key="7">
    <source>
        <dbReference type="ARBA" id="ARBA00022825"/>
    </source>
</evidence>
<dbReference type="InterPro" id="IPR036852">
    <property type="entry name" value="Peptidase_S8/S53_dom_sf"/>
</dbReference>
<dbReference type="SUPFAM" id="SSF52743">
    <property type="entry name" value="Subtilisin-like"/>
    <property type="match status" value="2"/>
</dbReference>
<reference evidence="15 16" key="1">
    <citation type="journal article" date="2013" name="Genome Biol.">
        <title>The genome sequence of the most widely cultivated cacao type and its use to identify candidate genes regulating pod color.</title>
        <authorList>
            <person name="Motamayor J.C."/>
            <person name="Mockaitis K."/>
            <person name="Schmutz J."/>
            <person name="Haiminen N."/>
            <person name="Iii D.L."/>
            <person name="Cornejo O."/>
            <person name="Findley S.D."/>
            <person name="Zheng P."/>
            <person name="Utro F."/>
            <person name="Royaert S."/>
            <person name="Saski C."/>
            <person name="Jenkins J."/>
            <person name="Podicheti R."/>
            <person name="Zhao M."/>
            <person name="Scheffler B.E."/>
            <person name="Stack J.C."/>
            <person name="Feltus F.A."/>
            <person name="Mustiga G.M."/>
            <person name="Amores F."/>
            <person name="Phillips W."/>
            <person name="Marelli J.P."/>
            <person name="May G.D."/>
            <person name="Shapiro H."/>
            <person name="Ma J."/>
            <person name="Bustamante C.D."/>
            <person name="Schnell R.J."/>
            <person name="Main D."/>
            <person name="Gilbert D."/>
            <person name="Parida L."/>
            <person name="Kuhn D.N."/>
        </authorList>
    </citation>
    <scope>NUCLEOTIDE SEQUENCE [LARGE SCALE GENOMIC DNA]</scope>
    <source>
        <strain evidence="16">cv. Matina 1-6</strain>
    </source>
</reference>
<dbReference type="InterPro" id="IPR010259">
    <property type="entry name" value="S8pro/Inhibitor_I9"/>
</dbReference>
<dbReference type="Pfam" id="PF17766">
    <property type="entry name" value="fn3_6"/>
    <property type="match status" value="1"/>
</dbReference>
<dbReference type="InterPro" id="IPR045051">
    <property type="entry name" value="SBT"/>
</dbReference>
<evidence type="ECO:0000313" key="15">
    <source>
        <dbReference type="EMBL" id="EOY14417.1"/>
    </source>
</evidence>
<dbReference type="Gramene" id="EOY14417">
    <property type="protein sequence ID" value="EOY14417"/>
    <property type="gene ID" value="TCM_033806"/>
</dbReference>
<dbReference type="FunFam" id="3.40.50.200:FF:000006">
    <property type="entry name" value="Subtilisin-like protease SBT1.5"/>
    <property type="match status" value="1"/>
</dbReference>
<dbReference type="InterPro" id="IPR023828">
    <property type="entry name" value="Peptidase_S8_Ser-AS"/>
</dbReference>
<dbReference type="PANTHER" id="PTHR10795">
    <property type="entry name" value="PROPROTEIN CONVERTASE SUBTILISIN/KEXIN"/>
    <property type="match status" value="1"/>
</dbReference>
<dbReference type="FunFam" id="2.60.40.2310:FF:000003">
    <property type="entry name" value="Subtilisin-like protease SBT4.1"/>
    <property type="match status" value="1"/>
</dbReference>
<dbReference type="Pfam" id="PF00082">
    <property type="entry name" value="Peptidase_S8"/>
    <property type="match status" value="2"/>
</dbReference>
<evidence type="ECO:0000256" key="10">
    <source>
        <dbReference type="PROSITE-ProRule" id="PRU01240"/>
    </source>
</evidence>
<proteinExistence type="inferred from homology"/>
<dbReference type="GO" id="GO:0006508">
    <property type="term" value="P:proteolysis"/>
    <property type="evidence" value="ECO:0007669"/>
    <property type="project" value="UniProtKB-KW"/>
</dbReference>
<evidence type="ECO:0000256" key="1">
    <source>
        <dbReference type="ARBA" id="ARBA00004613"/>
    </source>
</evidence>
<keyword evidence="4 10" id="KW-0645">Protease</keyword>
<dbReference type="EMBL" id="CM001886">
    <property type="protein sequence ID" value="EOY14417.1"/>
    <property type="molecule type" value="Genomic_DNA"/>
</dbReference>
<evidence type="ECO:0000256" key="8">
    <source>
        <dbReference type="ARBA" id="ARBA00023180"/>
    </source>
</evidence>
<dbReference type="STRING" id="3641.A0A061FCF8"/>
<name>A0A061FCF8_THECC</name>
<dbReference type="eggNOG" id="ENOG502QTDB">
    <property type="taxonomic scope" value="Eukaryota"/>
</dbReference>
<dbReference type="Proteomes" id="UP000026915">
    <property type="component" value="Chromosome 8"/>
</dbReference>
<keyword evidence="3" id="KW-0964">Secreted</keyword>
<dbReference type="PRINTS" id="PR00723">
    <property type="entry name" value="SUBTILISIN"/>
</dbReference>
<protein>
    <submittedName>
        <fullName evidence="15">Subtilisin-like serine protease 2, putative</fullName>
    </submittedName>
</protein>
<dbReference type="PROSITE" id="PS00138">
    <property type="entry name" value="SUBTILASE_SER"/>
    <property type="match status" value="1"/>
</dbReference>
<evidence type="ECO:0000256" key="9">
    <source>
        <dbReference type="PIRSR" id="PIRSR615500-1"/>
    </source>
</evidence>
<dbReference type="InterPro" id="IPR034197">
    <property type="entry name" value="Peptidases_S8_3"/>
</dbReference>
<evidence type="ECO:0000259" key="13">
    <source>
        <dbReference type="Pfam" id="PF05922"/>
    </source>
</evidence>
<dbReference type="GO" id="GO:0005576">
    <property type="term" value="C:extracellular region"/>
    <property type="evidence" value="ECO:0000318"/>
    <property type="project" value="GO_Central"/>
</dbReference>
<keyword evidence="16" id="KW-1185">Reference proteome</keyword>
<feature type="active site" description="Charge relay system" evidence="9 10">
    <location>
        <position position="551"/>
    </location>
</feature>
<evidence type="ECO:0000256" key="2">
    <source>
        <dbReference type="ARBA" id="ARBA00011073"/>
    </source>
</evidence>
<dbReference type="FunFam" id="3.30.70.80:FF:000003">
    <property type="entry name" value="Subtilisin-like protease SBT1.9"/>
    <property type="match status" value="1"/>
</dbReference>
<comment type="subcellular location">
    <subcellularLocation>
        <location evidence="1">Secreted</location>
    </subcellularLocation>
</comment>
<evidence type="ECO:0000256" key="3">
    <source>
        <dbReference type="ARBA" id="ARBA00022525"/>
    </source>
</evidence>
<dbReference type="InParanoid" id="A0A061FCF8"/>
<dbReference type="Gene3D" id="2.60.40.2310">
    <property type="match status" value="1"/>
</dbReference>
<dbReference type="AlphaFoldDB" id="A0A061FCF8"/>
<comment type="similarity">
    <text evidence="2 10">Belongs to the peptidase S8 family.</text>
</comment>
<gene>
    <name evidence="15" type="ORF">TCM_033806</name>
</gene>
<evidence type="ECO:0000259" key="14">
    <source>
        <dbReference type="Pfam" id="PF17766"/>
    </source>
</evidence>
<dbReference type="CDD" id="cd02120">
    <property type="entry name" value="PA_subtilisin_like"/>
    <property type="match status" value="1"/>
</dbReference>
<dbReference type="OMA" id="HESWHRA"/>
<keyword evidence="6 10" id="KW-0378">Hydrolase</keyword>
<dbReference type="InterPro" id="IPR015500">
    <property type="entry name" value="Peptidase_S8_subtilisin-rel"/>
</dbReference>
<dbReference type="Gene3D" id="3.50.30.30">
    <property type="match status" value="2"/>
</dbReference>
<evidence type="ECO:0000256" key="4">
    <source>
        <dbReference type="ARBA" id="ARBA00022670"/>
    </source>
</evidence>
<dbReference type="InterPro" id="IPR037045">
    <property type="entry name" value="S8pro/Inhibitor_I9_sf"/>
</dbReference>
<dbReference type="Gene3D" id="3.40.50.200">
    <property type="entry name" value="Peptidase S8/S53 domain"/>
    <property type="match status" value="3"/>
</dbReference>
<dbReference type="Gene3D" id="3.30.70.80">
    <property type="entry name" value="Peptidase S8 propeptide/proteinase inhibitor I9"/>
    <property type="match status" value="1"/>
</dbReference>
<feature type="active site" description="Charge relay system" evidence="9 10">
    <location>
        <position position="945"/>
    </location>
</feature>
<keyword evidence="5" id="KW-0732">Signal</keyword>
<evidence type="ECO:0000259" key="12">
    <source>
        <dbReference type="Pfam" id="PF00082"/>
    </source>
</evidence>
<organism evidence="15 16">
    <name type="scientific">Theobroma cacao</name>
    <name type="common">Cacao</name>
    <name type="synonym">Cocoa</name>
    <dbReference type="NCBI Taxonomy" id="3641"/>
    <lineage>
        <taxon>Eukaryota</taxon>
        <taxon>Viridiplantae</taxon>
        <taxon>Streptophyta</taxon>
        <taxon>Embryophyta</taxon>
        <taxon>Tracheophyta</taxon>
        <taxon>Spermatophyta</taxon>
        <taxon>Magnoliopsida</taxon>
        <taxon>eudicotyledons</taxon>
        <taxon>Gunneridae</taxon>
        <taxon>Pentapetalae</taxon>
        <taxon>rosids</taxon>
        <taxon>malvids</taxon>
        <taxon>Malvales</taxon>
        <taxon>Malvaceae</taxon>
        <taxon>Byttnerioideae</taxon>
        <taxon>Theobroma</taxon>
    </lineage>
</organism>
<comment type="caution">
    <text evidence="10">Lacks conserved residue(s) required for the propagation of feature annotation.</text>
</comment>
<feature type="domain" description="Subtilisin-like protease fibronectin type-III" evidence="14">
    <location>
        <begin position="1057"/>
        <end position="1157"/>
    </location>
</feature>
<dbReference type="InterPro" id="IPR000209">
    <property type="entry name" value="Peptidase_S8/S53_dom"/>
</dbReference>
<keyword evidence="7 10" id="KW-0720">Serine protease</keyword>
<feature type="domain" description="Inhibitor I9" evidence="13">
    <location>
        <begin position="440"/>
        <end position="506"/>
    </location>
</feature>
<dbReference type="PROSITE" id="PS51892">
    <property type="entry name" value="SUBTILASE"/>
    <property type="match status" value="2"/>
</dbReference>
<keyword evidence="8" id="KW-0325">Glycoprotein</keyword>
<evidence type="ECO:0000256" key="5">
    <source>
        <dbReference type="ARBA" id="ARBA00022729"/>
    </source>
</evidence>
<dbReference type="Pfam" id="PF05922">
    <property type="entry name" value="Inhibitor_I9"/>
    <property type="match status" value="1"/>
</dbReference>
<evidence type="ECO:0000256" key="11">
    <source>
        <dbReference type="SAM" id="MobiDB-lite"/>
    </source>
</evidence>
<evidence type="ECO:0000256" key="6">
    <source>
        <dbReference type="ARBA" id="ARBA00022801"/>
    </source>
</evidence>
<dbReference type="InterPro" id="IPR041469">
    <property type="entry name" value="Subtilisin-like_FN3"/>
</dbReference>